<comment type="caution">
    <text evidence="4">The sequence shown here is derived from an EMBL/GenBank/DDBJ whole genome shotgun (WGS) entry which is preliminary data.</text>
</comment>
<dbReference type="CDD" id="cd02136">
    <property type="entry name" value="PnbA_NfnB-like"/>
    <property type="match status" value="1"/>
</dbReference>
<dbReference type="Pfam" id="PF00881">
    <property type="entry name" value="Nitroreductase"/>
    <property type="match status" value="1"/>
</dbReference>
<organism evidence="4 5">
    <name type="scientific">Ruminococcus callidus ATCC 27760</name>
    <dbReference type="NCBI Taxonomy" id="411473"/>
    <lineage>
        <taxon>Bacteria</taxon>
        <taxon>Bacillati</taxon>
        <taxon>Bacillota</taxon>
        <taxon>Clostridia</taxon>
        <taxon>Eubacteriales</taxon>
        <taxon>Oscillospiraceae</taxon>
        <taxon>Ruminococcus</taxon>
    </lineage>
</organism>
<dbReference type="SUPFAM" id="SSF55469">
    <property type="entry name" value="FMN-dependent nitroreductase-like"/>
    <property type="match status" value="1"/>
</dbReference>
<keyword evidence="2" id="KW-0560">Oxidoreductase</keyword>
<dbReference type="STRING" id="411473.RUMCAL_01896"/>
<comment type="similarity">
    <text evidence="1">Belongs to the nitroreductase family.</text>
</comment>
<dbReference type="Proteomes" id="UP000016662">
    <property type="component" value="Unassembled WGS sequence"/>
</dbReference>
<protein>
    <submittedName>
        <fullName evidence="4">Nitroreductase family protein</fullName>
    </submittedName>
</protein>
<feature type="domain" description="Nitroreductase" evidence="3">
    <location>
        <begin position="11"/>
        <end position="156"/>
    </location>
</feature>
<evidence type="ECO:0000256" key="1">
    <source>
        <dbReference type="ARBA" id="ARBA00007118"/>
    </source>
</evidence>
<evidence type="ECO:0000256" key="2">
    <source>
        <dbReference type="ARBA" id="ARBA00023002"/>
    </source>
</evidence>
<dbReference type="eggNOG" id="COG0778">
    <property type="taxonomic scope" value="Bacteria"/>
</dbReference>
<keyword evidence="5" id="KW-1185">Reference proteome</keyword>
<evidence type="ECO:0000313" key="4">
    <source>
        <dbReference type="EMBL" id="ERJ94812.1"/>
    </source>
</evidence>
<name>U2KR98_9FIRM</name>
<dbReference type="PANTHER" id="PTHR43673">
    <property type="entry name" value="NAD(P)H NITROREDUCTASE YDGI-RELATED"/>
    <property type="match status" value="1"/>
</dbReference>
<proteinExistence type="inferred from homology"/>
<dbReference type="HOGENOM" id="CLU_070764_7_0_9"/>
<dbReference type="Gene3D" id="3.40.109.10">
    <property type="entry name" value="NADH Oxidase"/>
    <property type="match status" value="1"/>
</dbReference>
<dbReference type="RefSeq" id="WP_021683393.1">
    <property type="nucleotide sequence ID" value="NZ_KI260480.1"/>
</dbReference>
<accession>U2KR98</accession>
<dbReference type="PATRIC" id="fig|411473.3.peg.1557"/>
<dbReference type="PANTHER" id="PTHR43673:SF10">
    <property type="entry name" value="NADH DEHYDROGENASE_NAD(P)H NITROREDUCTASE XCC3605-RELATED"/>
    <property type="match status" value="1"/>
</dbReference>
<dbReference type="EMBL" id="AWVF01000235">
    <property type="protein sequence ID" value="ERJ94812.1"/>
    <property type="molecule type" value="Genomic_DNA"/>
</dbReference>
<evidence type="ECO:0000259" key="3">
    <source>
        <dbReference type="Pfam" id="PF00881"/>
    </source>
</evidence>
<reference evidence="4 5" key="1">
    <citation type="submission" date="2013-07" db="EMBL/GenBank/DDBJ databases">
        <authorList>
            <person name="Weinstock G."/>
            <person name="Sodergren E."/>
            <person name="Wylie T."/>
            <person name="Fulton L."/>
            <person name="Fulton R."/>
            <person name="Fronick C."/>
            <person name="O'Laughlin M."/>
            <person name="Godfrey J."/>
            <person name="Miner T."/>
            <person name="Herter B."/>
            <person name="Appelbaum E."/>
            <person name="Cordes M."/>
            <person name="Lek S."/>
            <person name="Wollam A."/>
            <person name="Pepin K.H."/>
            <person name="Palsikar V.B."/>
            <person name="Mitreva M."/>
            <person name="Wilson R.K."/>
        </authorList>
    </citation>
    <scope>NUCLEOTIDE SEQUENCE [LARGE SCALE GENOMIC DNA]</scope>
    <source>
        <strain evidence="4 5">ATCC 27760</strain>
    </source>
</reference>
<dbReference type="AlphaFoldDB" id="U2KR98"/>
<sequence>MILHNATVDTILERRSVRSYAPQQITPDELETILEAGRSAPSGMNQQSAIAVAVQSKAELAQLAELAKAAAHQDHNPFYDAPTVILVFAKMTNLAPMEDGCTAIENMLLAAKSLGIGTCWIYAVNALFASDAGVAWQDAHGIGKEYAIVGSLAAGYPAGAEPQPKEHHAFYKCI</sequence>
<gene>
    <name evidence="4" type="ORF">RUMCAL_01896</name>
</gene>
<dbReference type="GO" id="GO:0016491">
    <property type="term" value="F:oxidoreductase activity"/>
    <property type="evidence" value="ECO:0007669"/>
    <property type="project" value="UniProtKB-KW"/>
</dbReference>
<dbReference type="InterPro" id="IPR029479">
    <property type="entry name" value="Nitroreductase"/>
</dbReference>
<evidence type="ECO:0000313" key="5">
    <source>
        <dbReference type="Proteomes" id="UP000016662"/>
    </source>
</evidence>
<dbReference type="InterPro" id="IPR000415">
    <property type="entry name" value="Nitroreductase-like"/>
</dbReference>